<dbReference type="AlphaFoldDB" id="A0AAT9GLR8"/>
<gene>
    <name evidence="2" type="ORF">KACHI17_23390</name>
</gene>
<feature type="transmembrane region" description="Helical" evidence="1">
    <location>
        <begin position="12"/>
        <end position="34"/>
    </location>
</feature>
<evidence type="ECO:0000256" key="1">
    <source>
        <dbReference type="SAM" id="Phobius"/>
    </source>
</evidence>
<dbReference type="EMBL" id="AP029612">
    <property type="protein sequence ID" value="BFG71458.1"/>
    <property type="molecule type" value="Genomic_DNA"/>
</dbReference>
<feature type="transmembrane region" description="Helical" evidence="1">
    <location>
        <begin position="46"/>
        <end position="65"/>
    </location>
</feature>
<keyword evidence="1" id="KW-1133">Transmembrane helix</keyword>
<evidence type="ECO:0000313" key="2">
    <source>
        <dbReference type="EMBL" id="BFG71458.1"/>
    </source>
</evidence>
<organism evidence="2">
    <name type="scientific">Sediminibacterium sp. KACHI17</name>
    <dbReference type="NCBI Taxonomy" id="1751071"/>
    <lineage>
        <taxon>Bacteria</taxon>
        <taxon>Pseudomonadati</taxon>
        <taxon>Bacteroidota</taxon>
        <taxon>Chitinophagia</taxon>
        <taxon>Chitinophagales</taxon>
        <taxon>Chitinophagaceae</taxon>
        <taxon>Sediminibacterium</taxon>
    </lineage>
</organism>
<proteinExistence type="predicted"/>
<protein>
    <submittedName>
        <fullName evidence="2">Uncharacterized protein</fullName>
    </submittedName>
</protein>
<keyword evidence="1" id="KW-0472">Membrane</keyword>
<reference evidence="2" key="1">
    <citation type="submission" date="2024-02" db="EMBL/GenBank/DDBJ databases">
        <title>Sediminibacterium planktonica sp. nov. and Sediminibacterium longus sp. nov., isolated from surface lake and river water.</title>
        <authorList>
            <person name="Watanabe K."/>
            <person name="Takemine S."/>
            <person name="Ishii Y."/>
            <person name="Ogata Y."/>
            <person name="Shindo C."/>
            <person name="Suda W."/>
        </authorList>
    </citation>
    <scope>NUCLEOTIDE SEQUENCE</scope>
    <source>
        <strain evidence="2">KACHI17</strain>
    </source>
</reference>
<sequence length="115" mass="13290">MMNKKFWIKKIVGFSILAIAGIALLTWVVMLLWNGVLAEVVSVSTVTYWQALGLLVLSKILFGGFRGKGGDYKKRWKEKMEAKLEGLSPEEREKIKEEWRNRCNMWKRNSVEPDA</sequence>
<keyword evidence="1" id="KW-0812">Transmembrane</keyword>
<name>A0AAT9GLR8_9BACT</name>
<accession>A0AAT9GLR8</accession>